<evidence type="ECO:0000313" key="6">
    <source>
        <dbReference type="EMBL" id="MEO1771726.1"/>
    </source>
</evidence>
<evidence type="ECO:0000256" key="3">
    <source>
        <dbReference type="ARBA" id="ARBA00023125"/>
    </source>
</evidence>
<evidence type="ECO:0000256" key="1">
    <source>
        <dbReference type="ARBA" id="ARBA00010466"/>
    </source>
</evidence>
<dbReference type="InterPro" id="IPR051054">
    <property type="entry name" value="SorC_transcr_regulators"/>
</dbReference>
<dbReference type="Gene3D" id="1.10.10.60">
    <property type="entry name" value="Homeodomain-like"/>
    <property type="match status" value="1"/>
</dbReference>
<dbReference type="Proteomes" id="UP000664357">
    <property type="component" value="Unassembled WGS sequence"/>
</dbReference>
<proteinExistence type="inferred from homology"/>
<evidence type="ECO:0000313" key="7">
    <source>
        <dbReference type="Proteomes" id="UP000664357"/>
    </source>
</evidence>
<evidence type="ECO:0000256" key="4">
    <source>
        <dbReference type="ARBA" id="ARBA00023163"/>
    </source>
</evidence>
<dbReference type="InterPro" id="IPR037171">
    <property type="entry name" value="NagB/RpiA_transferase-like"/>
</dbReference>
<dbReference type="PANTHER" id="PTHR34294:SF1">
    <property type="entry name" value="TRANSCRIPTIONAL REGULATOR LSRR"/>
    <property type="match status" value="1"/>
</dbReference>
<evidence type="ECO:0000256" key="2">
    <source>
        <dbReference type="ARBA" id="ARBA00023015"/>
    </source>
</evidence>
<keyword evidence="2" id="KW-0805">Transcription regulation</keyword>
<dbReference type="SUPFAM" id="SSF100950">
    <property type="entry name" value="NagB/RpiA/CoA transferase-like"/>
    <property type="match status" value="1"/>
</dbReference>
<gene>
    <name evidence="6" type="ORF">JZO67_003707</name>
</gene>
<dbReference type="PANTHER" id="PTHR34294">
    <property type="entry name" value="TRANSCRIPTIONAL REGULATOR-RELATED"/>
    <property type="match status" value="1"/>
</dbReference>
<organism evidence="6 7">
    <name type="scientific">Candidatus Enterococcus ferrettii</name>
    <dbReference type="NCBI Taxonomy" id="2815324"/>
    <lineage>
        <taxon>Bacteria</taxon>
        <taxon>Bacillati</taxon>
        <taxon>Bacillota</taxon>
        <taxon>Bacilli</taxon>
        <taxon>Lactobacillales</taxon>
        <taxon>Enterococcaceae</taxon>
        <taxon>Enterococcus</taxon>
    </lineage>
</organism>
<comment type="similarity">
    <text evidence="1">Belongs to the SorC transcriptional regulatory family.</text>
</comment>
<dbReference type="EMBL" id="JAFREL020000003">
    <property type="protein sequence ID" value="MEO1771726.1"/>
    <property type="molecule type" value="Genomic_DNA"/>
</dbReference>
<reference evidence="6 7" key="1">
    <citation type="submission" date="2024-02" db="EMBL/GenBank/DDBJ databases">
        <title>The Genome Sequence of Enterococcus sp. DIV0159.</title>
        <authorList>
            <person name="Earl A."/>
            <person name="Manson A."/>
            <person name="Gilmore M."/>
            <person name="Sanders J."/>
            <person name="Shea T."/>
            <person name="Howe W."/>
            <person name="Livny J."/>
            <person name="Cuomo C."/>
            <person name="Neafsey D."/>
            <person name="Birren B."/>
        </authorList>
    </citation>
    <scope>NUCLEOTIDE SEQUENCE [LARGE SCALE GENOMIC DNA]</scope>
    <source>
        <strain evidence="6 7">665A</strain>
    </source>
</reference>
<dbReference type="RefSeq" id="WP_207703838.1">
    <property type="nucleotide sequence ID" value="NZ_JAFREL020000003.1"/>
</dbReference>
<dbReference type="SUPFAM" id="SSF88659">
    <property type="entry name" value="Sigma3 and sigma4 domains of RNA polymerase sigma factors"/>
    <property type="match status" value="1"/>
</dbReference>
<dbReference type="Pfam" id="PF04198">
    <property type="entry name" value="Sugar-bind"/>
    <property type="match status" value="1"/>
</dbReference>
<accession>A0ABV0ESY5</accession>
<dbReference type="InterPro" id="IPR007324">
    <property type="entry name" value="Sugar-bd_dom_put"/>
</dbReference>
<protein>
    <recommendedName>
        <fullName evidence="5">Sugar-binding domain-containing protein</fullName>
    </recommendedName>
</protein>
<keyword evidence="3" id="KW-0238">DNA-binding</keyword>
<evidence type="ECO:0000259" key="5">
    <source>
        <dbReference type="Pfam" id="PF04198"/>
    </source>
</evidence>
<keyword evidence="7" id="KW-1185">Reference proteome</keyword>
<dbReference type="InterPro" id="IPR013324">
    <property type="entry name" value="RNA_pol_sigma_r3/r4-like"/>
</dbReference>
<keyword evidence="4" id="KW-0804">Transcription</keyword>
<sequence length="315" mass="34774">MSLADDKRLLVEIASLYYEQGLKQEEIAKRVKISRSLVSKYLVRTREEGIVEIIIHDDLASPFHALEEKLAGIYNLEEVICIESAGRGLQNKLLGIAAAKYLSRVIKPWDTISVSAGTTVHEAAANFPKQSQMTNVRFVPLVGGMGMEHITIQSNKVCELFASRCGGHAVELHAPITVDNPEAKKVFMQQSFIKNVFDEGEAATMALVGIGGIPIYSTLTDAYLSDQVNINSEYSQERMAGDICYNFIDHSGQLADCSWNKRVLAIDLERLKKIPRRIAVSGGKEKVDGIRAALKGNLVNVLITDERTARQLADK</sequence>
<dbReference type="Gene3D" id="3.40.50.1360">
    <property type="match status" value="1"/>
</dbReference>
<comment type="caution">
    <text evidence="6">The sequence shown here is derived from an EMBL/GenBank/DDBJ whole genome shotgun (WGS) entry which is preliminary data.</text>
</comment>
<name>A0ABV0ESY5_9ENTE</name>
<feature type="domain" description="Sugar-binding" evidence="5">
    <location>
        <begin position="65"/>
        <end position="312"/>
    </location>
</feature>